<evidence type="ECO:0000313" key="4">
    <source>
        <dbReference type="Proteomes" id="UP000789595"/>
    </source>
</evidence>
<dbReference type="PANTHER" id="PTHR13194">
    <property type="entry name" value="COMPLEX I INTERMEDIATE-ASSOCIATED PROTEIN 30"/>
    <property type="match status" value="1"/>
</dbReference>
<evidence type="ECO:0000259" key="2">
    <source>
        <dbReference type="Pfam" id="PF08547"/>
    </source>
</evidence>
<comment type="caution">
    <text evidence="3">The sequence shown here is derived from an EMBL/GenBank/DDBJ whole genome shotgun (WGS) entry which is preliminary data.</text>
</comment>
<dbReference type="SUPFAM" id="SSF49785">
    <property type="entry name" value="Galactose-binding domain-like"/>
    <property type="match status" value="1"/>
</dbReference>
<protein>
    <recommendedName>
        <fullName evidence="2">NADH:ubiquinone oxidoreductase intermediate-associated protein 30 domain-containing protein</fullName>
    </recommendedName>
</protein>
<dbReference type="PANTHER" id="PTHR13194:SF19">
    <property type="entry name" value="NAD(P)-BINDING ROSSMANN-FOLD SUPERFAMILY PROTEIN"/>
    <property type="match status" value="1"/>
</dbReference>
<feature type="domain" description="NADH:ubiquinone oxidoreductase intermediate-associated protein 30" evidence="2">
    <location>
        <begin position="34"/>
        <end position="198"/>
    </location>
</feature>
<evidence type="ECO:0000256" key="1">
    <source>
        <dbReference type="ARBA" id="ARBA00007884"/>
    </source>
</evidence>
<keyword evidence="4" id="KW-1185">Reference proteome</keyword>
<organism evidence="3 4">
    <name type="scientific">Pelagomonas calceolata</name>
    <dbReference type="NCBI Taxonomy" id="35677"/>
    <lineage>
        <taxon>Eukaryota</taxon>
        <taxon>Sar</taxon>
        <taxon>Stramenopiles</taxon>
        <taxon>Ochrophyta</taxon>
        <taxon>Pelagophyceae</taxon>
        <taxon>Pelagomonadales</taxon>
        <taxon>Pelagomonadaceae</taxon>
        <taxon>Pelagomonas</taxon>
    </lineage>
</organism>
<proteinExistence type="inferred from homology"/>
<name>A0A8J2SU85_9STRA</name>
<dbReference type="AlphaFoldDB" id="A0A8J2SU85"/>
<dbReference type="InterPro" id="IPR039131">
    <property type="entry name" value="NDUFAF1"/>
</dbReference>
<reference evidence="3" key="1">
    <citation type="submission" date="2021-11" db="EMBL/GenBank/DDBJ databases">
        <authorList>
            <consortium name="Genoscope - CEA"/>
            <person name="William W."/>
        </authorList>
    </citation>
    <scope>NUCLEOTIDE SEQUENCE</scope>
</reference>
<dbReference type="EMBL" id="CAKKNE010000005">
    <property type="protein sequence ID" value="CAH0377588.1"/>
    <property type="molecule type" value="Genomic_DNA"/>
</dbReference>
<dbReference type="GO" id="GO:0010257">
    <property type="term" value="P:NADH dehydrogenase complex assembly"/>
    <property type="evidence" value="ECO:0007669"/>
    <property type="project" value="TreeGrafter"/>
</dbReference>
<accession>A0A8J2SU85</accession>
<dbReference type="Proteomes" id="UP000789595">
    <property type="component" value="Unassembled WGS sequence"/>
</dbReference>
<dbReference type="GO" id="GO:0051082">
    <property type="term" value="F:unfolded protein binding"/>
    <property type="evidence" value="ECO:0007669"/>
    <property type="project" value="TreeGrafter"/>
</dbReference>
<dbReference type="InterPro" id="IPR013857">
    <property type="entry name" value="NADH-UbQ_OxRdtase-assoc_prot30"/>
</dbReference>
<sequence length="204" mass="21941">MGQSWTSLRTMMAYSVATNRREAVASAKIRLGSTEALKWYRLDDGVMGGRSSTQHTTEGGALTFAGMLDTRGGGFTSVRADFAGGLKSDALRVRFRGDGKTYKVLLSNGQGGGPWSNNPSWQHDLPTKLGEEQSVVLPLAKFVPSFGGQRSRSHAGSLNPKDMAQVGFMLSLYLSDGSPNPEKTFVQKGTASSFRLEILGVEET</sequence>
<dbReference type="OrthoDB" id="426386at2759"/>
<evidence type="ECO:0000313" key="3">
    <source>
        <dbReference type="EMBL" id="CAH0377588.1"/>
    </source>
</evidence>
<gene>
    <name evidence="3" type="ORF">PECAL_5P21280</name>
</gene>
<comment type="similarity">
    <text evidence="1">Belongs to the CIA30 family.</text>
</comment>
<dbReference type="Pfam" id="PF08547">
    <property type="entry name" value="CIA30"/>
    <property type="match status" value="1"/>
</dbReference>
<dbReference type="InterPro" id="IPR008979">
    <property type="entry name" value="Galactose-bd-like_sf"/>
</dbReference>